<evidence type="ECO:0000313" key="2">
    <source>
        <dbReference type="EMBL" id="KAK0649824.1"/>
    </source>
</evidence>
<keyword evidence="1" id="KW-0472">Membrane</keyword>
<dbReference type="Proteomes" id="UP001174936">
    <property type="component" value="Unassembled WGS sequence"/>
</dbReference>
<name>A0AA39YCK2_9PEZI</name>
<keyword evidence="1" id="KW-1133">Transmembrane helix</keyword>
<reference evidence="2" key="1">
    <citation type="submission" date="2023-06" db="EMBL/GenBank/DDBJ databases">
        <title>Genome-scale phylogeny and comparative genomics of the fungal order Sordariales.</title>
        <authorList>
            <consortium name="Lawrence Berkeley National Laboratory"/>
            <person name="Hensen N."/>
            <person name="Bonometti L."/>
            <person name="Westerberg I."/>
            <person name="Brannstrom I.O."/>
            <person name="Guillou S."/>
            <person name="Cros-Aarteil S."/>
            <person name="Calhoun S."/>
            <person name="Haridas S."/>
            <person name="Kuo A."/>
            <person name="Mondo S."/>
            <person name="Pangilinan J."/>
            <person name="Riley R."/>
            <person name="Labutti K."/>
            <person name="Andreopoulos B."/>
            <person name="Lipzen A."/>
            <person name="Chen C."/>
            <person name="Yanf M."/>
            <person name="Daum C."/>
            <person name="Ng V."/>
            <person name="Clum A."/>
            <person name="Steindorff A."/>
            <person name="Ohm R."/>
            <person name="Martin F."/>
            <person name="Silar P."/>
            <person name="Natvig D."/>
            <person name="Lalanne C."/>
            <person name="Gautier V."/>
            <person name="Ament-Velasquez S.L."/>
            <person name="Kruys A."/>
            <person name="Hutchinson M.I."/>
            <person name="Powell A.J."/>
            <person name="Barry K."/>
            <person name="Miller A.N."/>
            <person name="Grigoriev I.V."/>
            <person name="Debuchy R."/>
            <person name="Gladieux P."/>
            <person name="Thoren M.H."/>
            <person name="Johannesson H."/>
        </authorList>
    </citation>
    <scope>NUCLEOTIDE SEQUENCE</scope>
    <source>
        <strain evidence="2">SMH2532-1</strain>
    </source>
</reference>
<evidence type="ECO:0000313" key="3">
    <source>
        <dbReference type="Proteomes" id="UP001174936"/>
    </source>
</evidence>
<feature type="transmembrane region" description="Helical" evidence="1">
    <location>
        <begin position="510"/>
        <end position="529"/>
    </location>
</feature>
<comment type="caution">
    <text evidence="2">The sequence shown here is derived from an EMBL/GenBank/DDBJ whole genome shotgun (WGS) entry which is preliminary data.</text>
</comment>
<keyword evidence="1" id="KW-0812">Transmembrane</keyword>
<accession>A0AA39YCK2</accession>
<dbReference type="EMBL" id="JAULSV010000003">
    <property type="protein sequence ID" value="KAK0649824.1"/>
    <property type="molecule type" value="Genomic_DNA"/>
</dbReference>
<sequence>MGETLWRWHFTHHFREPNCTYQPRMPPLPHRDSMGRVVEKPVEDRYIHALDGKLRRLLVQCTDDVFDAGGLATWRRTYVRKVSPLGARLATWVTDYHTTTNTWEDFWVQVLRTLPAAFAMMFFILSFHTQPDILNLSYDAVHCKYLGDAKVWSNLLENRQGLAETTRDTSTYTLLRPRYLCLLKTDGSKGFTILSVEEWYSQNAESGEVLEYLFVAYSNEQFRNSSNADMESLHQIAEMATRDAGLTAFWVAGSCMPDESQLEDDIYRIADVVRGAKRMVVAVASPTTAEHLVPTPAEMLQQWGSRIWTFPELLLCPSDEVPIYHLVSGKPVALYVLPKQQMGKAVWADAPVAQQLMDHYRGSINLSRLELAILALKCLYARQTTQWFPGDQSYALMGLLRLRPHIDRTDTAFQAFARVSLSNDSDRLLERYVCLLPKTLGQPWHCMNDQYESSPWDVEPTCQVAGVCHDNTIVLDGAHGACIRWKSFKPVWAATGPSFKRTCAQKLMEMSFIFFIIGVALLATAGGMGSQSERSLPAGALAPYILPGVIFLLIWITVVLLTPKLVRIVYGGKFHNVQARFFGIEGYLNPPTIERAIFGGAFGRLKWSATGSPLSLSFVSDQGEKVGMNPCRDANTGEKVETAKQAQPGQLRMFTLVDTYSMEVTLFEAVRPPTALFICGNEGGMQRAVACSYDWTTQTFERETVLRIPTESLNRMHRVPRFKMGIVRKPYPNWVPGYAPAGNGSRV</sequence>
<dbReference type="AlphaFoldDB" id="A0AA39YCK2"/>
<evidence type="ECO:0000256" key="1">
    <source>
        <dbReference type="SAM" id="Phobius"/>
    </source>
</evidence>
<keyword evidence="3" id="KW-1185">Reference proteome</keyword>
<gene>
    <name evidence="2" type="ORF">B0T16DRAFT_326858</name>
</gene>
<evidence type="ECO:0008006" key="4">
    <source>
        <dbReference type="Google" id="ProtNLM"/>
    </source>
</evidence>
<proteinExistence type="predicted"/>
<organism evidence="2 3">
    <name type="scientific">Cercophora newfieldiana</name>
    <dbReference type="NCBI Taxonomy" id="92897"/>
    <lineage>
        <taxon>Eukaryota</taxon>
        <taxon>Fungi</taxon>
        <taxon>Dikarya</taxon>
        <taxon>Ascomycota</taxon>
        <taxon>Pezizomycotina</taxon>
        <taxon>Sordariomycetes</taxon>
        <taxon>Sordariomycetidae</taxon>
        <taxon>Sordariales</taxon>
        <taxon>Lasiosphaeriaceae</taxon>
        <taxon>Cercophora</taxon>
    </lineage>
</organism>
<feature type="transmembrane region" description="Helical" evidence="1">
    <location>
        <begin position="541"/>
        <end position="561"/>
    </location>
</feature>
<protein>
    <recommendedName>
        <fullName evidence="4">3-hydroxyisobutyrate dehydrogenase protein</fullName>
    </recommendedName>
</protein>